<keyword evidence="1" id="KW-0472">Membrane</keyword>
<accession>A0A3D9BTE1</accession>
<keyword evidence="1" id="KW-0812">Transmembrane</keyword>
<keyword evidence="1" id="KW-1133">Transmembrane helix</keyword>
<name>A0A3D9BTE1_9FLAO</name>
<sequence>MKEIRSAEADIREAHKKTSEKSKVFFIITLIHKISGSVFFLIVPKSTSSDLLNIFPELFLL</sequence>
<protein>
    <submittedName>
        <fullName evidence="2">Uncharacterized protein</fullName>
    </submittedName>
</protein>
<dbReference type="EMBL" id="QNVS01000005">
    <property type="protein sequence ID" value="REC56621.1"/>
    <property type="molecule type" value="Genomic_DNA"/>
</dbReference>
<evidence type="ECO:0000313" key="3">
    <source>
        <dbReference type="Proteomes" id="UP000256512"/>
    </source>
</evidence>
<evidence type="ECO:0000256" key="1">
    <source>
        <dbReference type="SAM" id="Phobius"/>
    </source>
</evidence>
<keyword evidence="3" id="KW-1185">Reference proteome</keyword>
<comment type="caution">
    <text evidence="2">The sequence shown here is derived from an EMBL/GenBank/DDBJ whole genome shotgun (WGS) entry which is preliminary data.</text>
</comment>
<feature type="transmembrane region" description="Helical" evidence="1">
    <location>
        <begin position="24"/>
        <end position="43"/>
    </location>
</feature>
<evidence type="ECO:0000313" key="2">
    <source>
        <dbReference type="EMBL" id="REC56621.1"/>
    </source>
</evidence>
<reference evidence="2 3" key="1">
    <citation type="journal article" date="2006" name="Int. J. Syst. Evol. Microbiol.">
        <title>Chryseobacterium piscium sp. nov., isolated from fish of the South Atlantic Ocean off South Africa.</title>
        <authorList>
            <person name="de Beer H."/>
            <person name="Hugo C.J."/>
            <person name="Jooste P.J."/>
            <person name="Vancanneyt M."/>
            <person name="Coenye T."/>
            <person name="Vandamme P."/>
        </authorList>
    </citation>
    <scope>NUCLEOTIDE SEQUENCE [LARGE SCALE GENOMIC DNA]</scope>
    <source>
        <strain evidence="2 3">CCUG 51923</strain>
    </source>
</reference>
<dbReference type="AlphaFoldDB" id="A0A3D9BTE1"/>
<gene>
    <name evidence="2" type="ORF">DRF62_03435</name>
</gene>
<dbReference type="Proteomes" id="UP000256512">
    <property type="component" value="Unassembled WGS sequence"/>
</dbReference>
<organism evidence="2 3">
    <name type="scientific">Chryseobacterium piscium</name>
    <dbReference type="NCBI Taxonomy" id="333702"/>
    <lineage>
        <taxon>Bacteria</taxon>
        <taxon>Pseudomonadati</taxon>
        <taxon>Bacteroidota</taxon>
        <taxon>Flavobacteriia</taxon>
        <taxon>Flavobacteriales</taxon>
        <taxon>Weeksellaceae</taxon>
        <taxon>Chryseobacterium group</taxon>
        <taxon>Chryseobacterium</taxon>
    </lineage>
</organism>
<proteinExistence type="predicted"/>